<protein>
    <submittedName>
        <fullName evidence="2">Uncharacterized protein</fullName>
    </submittedName>
</protein>
<feature type="region of interest" description="Disordered" evidence="1">
    <location>
        <begin position="146"/>
        <end position="202"/>
    </location>
</feature>
<feature type="region of interest" description="Disordered" evidence="1">
    <location>
        <begin position="278"/>
        <end position="300"/>
    </location>
</feature>
<dbReference type="AlphaFoldDB" id="A0A813GZ26"/>
<sequence>MPPLPVLVRAVLASTLKGNPIQIQYLSGGHAFVSSEAALLGALVTGLTSLPDLTGLATHKELGLQDLLQGSTNLTSNASHDQQAQPAHGNGLLSGTPMMGLPEGRHSASIVVEPEAAIDPNEWTEATGPTAGSVIGTSFAELFSQSPGERLGPVLGESRKERGTMGAPEVASSDHGSLESNSTKRGQALQANETGNRSEGLDTIRSTPYAFHTAVRTSDFLSLAAGLKTILALASVAFLFLLGLWHGASGREQSLQGTSKLAKLLPRLAAAMPRWPFGQSGRWGSEQQGKQGGPKGHQESSEQRQLYCAPIFSPSNEEQAWPVICPPYMRAHQGACLSLRRRGTCDGDGDGGVFWSSPVEGLGIAQLGSQRRSGPPVQLLSASLRLVAGLGRVLEFREEQPSGASSGPAGPLLLVVTSGLELRLGEGAVDAQKEDGGTSKCFGILQAAVPLGGDCGRRVYTLHRFVSDEGSKGPLGPAMLAVSGGARGCELQLGAMPSGRLLAQSRQREPEQLLGSELPPAEGKCVNDLFEVSVKPGIDAVLALACTLAVAIFVPSSDVAARRI</sequence>
<accession>A0A813GZ26</accession>
<dbReference type="Proteomes" id="UP000626109">
    <property type="component" value="Unassembled WGS sequence"/>
</dbReference>
<evidence type="ECO:0000313" key="3">
    <source>
        <dbReference type="Proteomes" id="UP000626109"/>
    </source>
</evidence>
<gene>
    <name evidence="2" type="ORF">PGLA2088_LOCUS1025</name>
</gene>
<name>A0A813GZ26_POLGL</name>
<organism evidence="2 3">
    <name type="scientific">Polarella glacialis</name>
    <name type="common">Dinoflagellate</name>
    <dbReference type="NCBI Taxonomy" id="89957"/>
    <lineage>
        <taxon>Eukaryota</taxon>
        <taxon>Sar</taxon>
        <taxon>Alveolata</taxon>
        <taxon>Dinophyceae</taxon>
        <taxon>Suessiales</taxon>
        <taxon>Suessiaceae</taxon>
        <taxon>Polarella</taxon>
    </lineage>
</organism>
<evidence type="ECO:0000256" key="1">
    <source>
        <dbReference type="SAM" id="MobiDB-lite"/>
    </source>
</evidence>
<feature type="region of interest" description="Disordered" evidence="1">
    <location>
        <begin position="73"/>
        <end position="103"/>
    </location>
</feature>
<reference evidence="2" key="1">
    <citation type="submission" date="2021-02" db="EMBL/GenBank/DDBJ databases">
        <authorList>
            <person name="Dougan E. K."/>
            <person name="Rhodes N."/>
            <person name="Thang M."/>
            <person name="Chan C."/>
        </authorList>
    </citation>
    <scope>NUCLEOTIDE SEQUENCE</scope>
</reference>
<feature type="compositionally biased region" description="Polar residues" evidence="1">
    <location>
        <begin position="73"/>
        <end position="85"/>
    </location>
</feature>
<dbReference type="EMBL" id="CAJNNW010000774">
    <property type="protein sequence ID" value="CAE8630557.1"/>
    <property type="molecule type" value="Genomic_DNA"/>
</dbReference>
<evidence type="ECO:0000313" key="2">
    <source>
        <dbReference type="EMBL" id="CAE8630557.1"/>
    </source>
</evidence>
<comment type="caution">
    <text evidence="2">The sequence shown here is derived from an EMBL/GenBank/DDBJ whole genome shotgun (WGS) entry which is preliminary data.</text>
</comment>
<proteinExistence type="predicted"/>
<feature type="compositionally biased region" description="Polar residues" evidence="1">
    <location>
        <begin position="174"/>
        <end position="197"/>
    </location>
</feature>